<sequence>MSEIKSKVLIFITVIFFLLVNLQYFWETKISYLLIPFTLLLLLVYFCLVIICLLSLYRAFREKFKNPRRNFFIGVLLIVLGLTFYKPGGLIDFYQFEGKDLFIATREGAANCTTTFKLKSNHRFIDRSICFGIHETKGHYEIKQDTIFFSNVVLARGDKDYYKFGIVKGSTSGKGRAFVRCRNQADTTGIELWVVKNDIGL</sequence>
<dbReference type="AlphaFoldDB" id="A0AAN5AL89"/>
<reference evidence="2 3" key="1">
    <citation type="submission" date="2021-12" db="EMBL/GenBank/DDBJ databases">
        <title>Genome sequencing of bacteria with rrn-lacking chromosome and rrn-plasmid.</title>
        <authorList>
            <person name="Anda M."/>
            <person name="Iwasaki W."/>
        </authorList>
    </citation>
    <scope>NUCLEOTIDE SEQUENCE [LARGE SCALE GENOMIC DNA]</scope>
    <source>
        <strain evidence="2 3">NBRC 15940</strain>
    </source>
</reference>
<evidence type="ECO:0000313" key="2">
    <source>
        <dbReference type="EMBL" id="GJM61211.1"/>
    </source>
</evidence>
<keyword evidence="1" id="KW-0812">Transmembrane</keyword>
<comment type="caution">
    <text evidence="2">The sequence shown here is derived from an EMBL/GenBank/DDBJ whole genome shotgun (WGS) entry which is preliminary data.</text>
</comment>
<keyword evidence="3" id="KW-1185">Reference proteome</keyword>
<feature type="transmembrane region" description="Helical" evidence="1">
    <location>
        <begin position="69"/>
        <end position="85"/>
    </location>
</feature>
<name>A0AAN5AL89_9BACT</name>
<keyword evidence="1" id="KW-0472">Membrane</keyword>
<protein>
    <submittedName>
        <fullName evidence="2">Uncharacterized protein</fullName>
    </submittedName>
</protein>
<dbReference type="RefSeq" id="WP_338236801.1">
    <property type="nucleotide sequence ID" value="NZ_BQKE01000001.1"/>
</dbReference>
<evidence type="ECO:0000256" key="1">
    <source>
        <dbReference type="SAM" id="Phobius"/>
    </source>
</evidence>
<organism evidence="2 3">
    <name type="scientific">Persicobacter diffluens</name>
    <dbReference type="NCBI Taxonomy" id="981"/>
    <lineage>
        <taxon>Bacteria</taxon>
        <taxon>Pseudomonadati</taxon>
        <taxon>Bacteroidota</taxon>
        <taxon>Cytophagia</taxon>
        <taxon>Cytophagales</taxon>
        <taxon>Persicobacteraceae</taxon>
        <taxon>Persicobacter</taxon>
    </lineage>
</organism>
<dbReference type="Proteomes" id="UP001310022">
    <property type="component" value="Unassembled WGS sequence"/>
</dbReference>
<feature type="transmembrane region" description="Helical" evidence="1">
    <location>
        <begin position="7"/>
        <end position="26"/>
    </location>
</feature>
<accession>A0AAN5AL89</accession>
<gene>
    <name evidence="2" type="ORF">PEDI_17630</name>
</gene>
<feature type="transmembrane region" description="Helical" evidence="1">
    <location>
        <begin position="32"/>
        <end position="57"/>
    </location>
</feature>
<proteinExistence type="predicted"/>
<keyword evidence="1" id="KW-1133">Transmembrane helix</keyword>
<dbReference type="EMBL" id="BQKE01000001">
    <property type="protein sequence ID" value="GJM61211.1"/>
    <property type="molecule type" value="Genomic_DNA"/>
</dbReference>
<evidence type="ECO:0000313" key="3">
    <source>
        <dbReference type="Proteomes" id="UP001310022"/>
    </source>
</evidence>